<name>A0A9Q3C7D9_9BASI</name>
<keyword evidence="3" id="KW-1185">Reference proteome</keyword>
<dbReference type="AlphaFoldDB" id="A0A9Q3C7D9"/>
<dbReference type="Proteomes" id="UP000765509">
    <property type="component" value="Unassembled WGS sequence"/>
</dbReference>
<evidence type="ECO:0000313" key="3">
    <source>
        <dbReference type="Proteomes" id="UP000765509"/>
    </source>
</evidence>
<evidence type="ECO:0000256" key="1">
    <source>
        <dbReference type="SAM" id="MobiDB-lite"/>
    </source>
</evidence>
<proteinExistence type="predicted"/>
<sequence>MHRGTFCSSHYTSSIIIIDDTPVRSPPPVSPSPEIPNPSSPHSHIEAWQELTDWQLNFMIPSAVFHESIKQILLKHCRLLQIIPFLEAANGNEMHQAFREELSSLLGQALEAYPKEDITGIVPIFLEK</sequence>
<protein>
    <submittedName>
        <fullName evidence="2">Uncharacterized protein</fullName>
    </submittedName>
</protein>
<accession>A0A9Q3C7D9</accession>
<dbReference type="EMBL" id="AVOT02004957">
    <property type="protein sequence ID" value="MBW0477868.1"/>
    <property type="molecule type" value="Genomic_DNA"/>
</dbReference>
<feature type="compositionally biased region" description="Pro residues" evidence="1">
    <location>
        <begin position="24"/>
        <end position="39"/>
    </location>
</feature>
<feature type="region of interest" description="Disordered" evidence="1">
    <location>
        <begin position="20"/>
        <end position="42"/>
    </location>
</feature>
<reference evidence="2" key="1">
    <citation type="submission" date="2021-03" db="EMBL/GenBank/DDBJ databases">
        <title>Draft genome sequence of rust myrtle Austropuccinia psidii MF-1, a brazilian biotype.</title>
        <authorList>
            <person name="Quecine M.C."/>
            <person name="Pachon D.M.R."/>
            <person name="Bonatelli M.L."/>
            <person name="Correr F.H."/>
            <person name="Franceschini L.M."/>
            <person name="Leite T.F."/>
            <person name="Margarido G.R.A."/>
            <person name="Almeida C.A."/>
            <person name="Ferrarezi J.A."/>
            <person name="Labate C.A."/>
        </authorList>
    </citation>
    <scope>NUCLEOTIDE SEQUENCE</scope>
    <source>
        <strain evidence="2">MF-1</strain>
    </source>
</reference>
<organism evidence="2 3">
    <name type="scientific">Austropuccinia psidii MF-1</name>
    <dbReference type="NCBI Taxonomy" id="1389203"/>
    <lineage>
        <taxon>Eukaryota</taxon>
        <taxon>Fungi</taxon>
        <taxon>Dikarya</taxon>
        <taxon>Basidiomycota</taxon>
        <taxon>Pucciniomycotina</taxon>
        <taxon>Pucciniomycetes</taxon>
        <taxon>Pucciniales</taxon>
        <taxon>Sphaerophragmiaceae</taxon>
        <taxon>Austropuccinia</taxon>
    </lineage>
</organism>
<comment type="caution">
    <text evidence="2">The sequence shown here is derived from an EMBL/GenBank/DDBJ whole genome shotgun (WGS) entry which is preliminary data.</text>
</comment>
<evidence type="ECO:0000313" key="2">
    <source>
        <dbReference type="EMBL" id="MBW0477868.1"/>
    </source>
</evidence>
<gene>
    <name evidence="2" type="ORF">O181_017583</name>
</gene>